<feature type="transmembrane region" description="Helical" evidence="1">
    <location>
        <begin position="37"/>
        <end position="58"/>
    </location>
</feature>
<keyword evidence="4" id="KW-1185">Reference proteome</keyword>
<accession>A0A511JD05</accession>
<keyword evidence="1" id="KW-1133">Transmembrane helix</keyword>
<evidence type="ECO:0000259" key="2">
    <source>
        <dbReference type="Pfam" id="PF13462"/>
    </source>
</evidence>
<dbReference type="EMBL" id="BJWG01000012">
    <property type="protein sequence ID" value="GEL95880.1"/>
    <property type="molecule type" value="Genomic_DNA"/>
</dbReference>
<dbReference type="Pfam" id="PF13462">
    <property type="entry name" value="Thioredoxin_4"/>
    <property type="match status" value="1"/>
</dbReference>
<proteinExistence type="predicted"/>
<dbReference type="AlphaFoldDB" id="A0A511JD05"/>
<dbReference type="InterPro" id="IPR012336">
    <property type="entry name" value="Thioredoxin-like_fold"/>
</dbReference>
<name>A0A511JD05_9CELL</name>
<protein>
    <submittedName>
        <fullName evidence="3">Protein disulfide-isomerase</fullName>
    </submittedName>
</protein>
<dbReference type="Gene3D" id="3.40.30.10">
    <property type="entry name" value="Glutaredoxin"/>
    <property type="match status" value="1"/>
</dbReference>
<dbReference type="GO" id="GO:0016853">
    <property type="term" value="F:isomerase activity"/>
    <property type="evidence" value="ECO:0007669"/>
    <property type="project" value="UniProtKB-KW"/>
</dbReference>
<evidence type="ECO:0000313" key="3">
    <source>
        <dbReference type="EMBL" id="GEL95880.1"/>
    </source>
</evidence>
<gene>
    <name evidence="3" type="ORF">CCO02nite_25380</name>
</gene>
<dbReference type="SUPFAM" id="SSF52833">
    <property type="entry name" value="Thioredoxin-like"/>
    <property type="match status" value="1"/>
</dbReference>
<feature type="domain" description="Thioredoxin-like fold" evidence="2">
    <location>
        <begin position="113"/>
        <end position="280"/>
    </location>
</feature>
<dbReference type="CDD" id="cd02972">
    <property type="entry name" value="DsbA_family"/>
    <property type="match status" value="1"/>
</dbReference>
<dbReference type="InterPro" id="IPR036249">
    <property type="entry name" value="Thioredoxin-like_sf"/>
</dbReference>
<evidence type="ECO:0000256" key="1">
    <source>
        <dbReference type="SAM" id="Phobius"/>
    </source>
</evidence>
<organism evidence="3 4">
    <name type="scientific">Cellulomonas composti</name>
    <dbReference type="NCBI Taxonomy" id="266130"/>
    <lineage>
        <taxon>Bacteria</taxon>
        <taxon>Bacillati</taxon>
        <taxon>Actinomycetota</taxon>
        <taxon>Actinomycetes</taxon>
        <taxon>Micrococcales</taxon>
        <taxon>Cellulomonadaceae</taxon>
        <taxon>Cellulomonas</taxon>
    </lineage>
</organism>
<dbReference type="OrthoDB" id="117402at2"/>
<dbReference type="Proteomes" id="UP000321720">
    <property type="component" value="Unassembled WGS sequence"/>
</dbReference>
<keyword evidence="1" id="KW-0812">Transmembrane</keyword>
<keyword evidence="1" id="KW-0472">Membrane</keyword>
<comment type="caution">
    <text evidence="3">The sequence shown here is derived from an EMBL/GenBank/DDBJ whole genome shotgun (WGS) entry which is preliminary data.</text>
</comment>
<evidence type="ECO:0000313" key="4">
    <source>
        <dbReference type="Proteomes" id="UP000321720"/>
    </source>
</evidence>
<sequence>MPTNDPRPTKSQRREDARIQAKLMREQAEKRARRNRIIAVSVIVVAVLGVVAAVFFTMKGQADREAANSSVAYGGGADDVVPPALADVTAPSTANDSGGIPVSNDGTGVAGDGDVVVTIYFDPMCPYCGQFDQANSADLDALVQEDGVTIDYRPLSFLDGNSKGTHYSTRAGNALAVVADQDGEHFTAFLTALYANQPAEGSEGLTDDEIADLAVGVGVPQDVADQFLSVVDGTFTTSGSDEEKTGTWRTFAPWIMAATSQADTDLGGISTPTVLIDGQDWPADGEDKSQLYVAGPLKEAVEAALAAQG</sequence>
<dbReference type="RefSeq" id="WP_146843515.1">
    <property type="nucleotide sequence ID" value="NZ_BJWG01000012.1"/>
</dbReference>
<reference evidence="3 4" key="1">
    <citation type="submission" date="2019-07" db="EMBL/GenBank/DDBJ databases">
        <title>Whole genome shotgun sequence of Cellulomonas composti NBRC 100758.</title>
        <authorList>
            <person name="Hosoyama A."/>
            <person name="Uohara A."/>
            <person name="Ohji S."/>
            <person name="Ichikawa N."/>
        </authorList>
    </citation>
    <scope>NUCLEOTIDE SEQUENCE [LARGE SCALE GENOMIC DNA]</scope>
    <source>
        <strain evidence="3 4">NBRC 100758</strain>
    </source>
</reference>
<keyword evidence="3" id="KW-0413">Isomerase</keyword>